<evidence type="ECO:0000256" key="4">
    <source>
        <dbReference type="ARBA" id="ARBA00022694"/>
    </source>
</evidence>
<dbReference type="PANTHER" id="PTHR21392">
    <property type="entry name" value="TRNA-URIDINE AMINOCARBOXYPROPYLTRANSFERASE 2"/>
    <property type="match status" value="1"/>
</dbReference>
<evidence type="ECO:0000313" key="7">
    <source>
        <dbReference type="Proteomes" id="UP001239782"/>
    </source>
</evidence>
<dbReference type="InterPro" id="IPR005636">
    <property type="entry name" value="DTW"/>
</dbReference>
<dbReference type="InterPro" id="IPR039262">
    <property type="entry name" value="DTWD2/TAPT"/>
</dbReference>
<protein>
    <recommendedName>
        <fullName evidence="1">tRNA-uridine aminocarboxypropyltransferase</fullName>
        <ecNumber evidence="1">2.5.1.25</ecNumber>
    </recommendedName>
</protein>
<evidence type="ECO:0000256" key="2">
    <source>
        <dbReference type="ARBA" id="ARBA00022679"/>
    </source>
</evidence>
<dbReference type="EMBL" id="CP133548">
    <property type="protein sequence ID" value="WMS88490.1"/>
    <property type="molecule type" value="Genomic_DNA"/>
</dbReference>
<accession>A0AA51RVY1</accession>
<evidence type="ECO:0000259" key="5">
    <source>
        <dbReference type="SMART" id="SM01144"/>
    </source>
</evidence>
<keyword evidence="7" id="KW-1185">Reference proteome</keyword>
<keyword evidence="2" id="KW-0808">Transferase</keyword>
<keyword evidence="4" id="KW-0819">tRNA processing</keyword>
<name>A0AA51RVY1_9GAMM</name>
<dbReference type="AlphaFoldDB" id="A0AA51RVY1"/>
<dbReference type="EC" id="2.5.1.25" evidence="1"/>
<dbReference type="RefSeq" id="WP_309203704.1">
    <property type="nucleotide sequence ID" value="NZ_CP133548.1"/>
</dbReference>
<organism evidence="6 7">
    <name type="scientific">Pleionea litopenaei</name>
    <dbReference type="NCBI Taxonomy" id="3070815"/>
    <lineage>
        <taxon>Bacteria</taxon>
        <taxon>Pseudomonadati</taxon>
        <taxon>Pseudomonadota</taxon>
        <taxon>Gammaproteobacteria</taxon>
        <taxon>Oceanospirillales</taxon>
        <taxon>Pleioneaceae</taxon>
        <taxon>Pleionea</taxon>
    </lineage>
</organism>
<dbReference type="PANTHER" id="PTHR21392:SF1">
    <property type="entry name" value="TRNA-URIDINE AMINOCARBOXYPROPYLTRANSFERASE"/>
    <property type="match status" value="1"/>
</dbReference>
<dbReference type="SMART" id="SM01144">
    <property type="entry name" value="DTW"/>
    <property type="match status" value="1"/>
</dbReference>
<dbReference type="KEGG" id="plei:Q9312_06130"/>
<evidence type="ECO:0000256" key="1">
    <source>
        <dbReference type="ARBA" id="ARBA00012386"/>
    </source>
</evidence>
<gene>
    <name evidence="6" type="ORF">Q9312_06130</name>
</gene>
<proteinExistence type="predicted"/>
<dbReference type="GO" id="GO:0016432">
    <property type="term" value="F:tRNA-uridine aminocarboxypropyltransferase activity"/>
    <property type="evidence" value="ECO:0007669"/>
    <property type="project" value="UniProtKB-EC"/>
</dbReference>
<dbReference type="GO" id="GO:0008033">
    <property type="term" value="P:tRNA processing"/>
    <property type="evidence" value="ECO:0007669"/>
    <property type="project" value="UniProtKB-KW"/>
</dbReference>
<dbReference type="Pfam" id="PF03942">
    <property type="entry name" value="DTW"/>
    <property type="match status" value="1"/>
</dbReference>
<reference evidence="6 7" key="1">
    <citation type="submission" date="2023-08" db="EMBL/GenBank/DDBJ databases">
        <title>Pleionea litopenaei sp. nov., isolated from stomach of juvenile Litopenaeus vannamei.</title>
        <authorList>
            <person name="Rho A.M."/>
            <person name="Hwang C.Y."/>
        </authorList>
    </citation>
    <scope>NUCLEOTIDE SEQUENCE [LARGE SCALE GENOMIC DNA]</scope>
    <source>
        <strain evidence="6 7">HL-JVS1</strain>
    </source>
</reference>
<evidence type="ECO:0000256" key="3">
    <source>
        <dbReference type="ARBA" id="ARBA00022691"/>
    </source>
</evidence>
<feature type="domain" description="DTW" evidence="5">
    <location>
        <begin position="44"/>
        <end position="239"/>
    </location>
</feature>
<keyword evidence="3" id="KW-0949">S-adenosyl-L-methionine</keyword>
<sequence length="243" mass="28132">MLNCAPRSLPALKTILIPSQFTFNQMKQRALSVASRDYGGRGRLIQRCSECRLSSSLCLCEQIHAKPSSVDFLLLFHRDEIFKPTNTGKLIDDCFPDHTFCFEWSRTEPQPELLQLLNDPKRRFYILYPYDLEQPRELVNAIPVAENDQKIPTLVILDGTWRQSRRMFNSSRWLPNFPIFKLTPEQASTYATRGAAYQNYLSTAESVALALSESGLMESGTHLQNLYAEFNHRYQQMKENRRS</sequence>
<evidence type="ECO:0000313" key="6">
    <source>
        <dbReference type="EMBL" id="WMS88490.1"/>
    </source>
</evidence>
<dbReference type="Proteomes" id="UP001239782">
    <property type="component" value="Chromosome"/>
</dbReference>